<feature type="transmembrane region" description="Helical" evidence="8">
    <location>
        <begin position="309"/>
        <end position="332"/>
    </location>
</feature>
<proteinExistence type="inferred from homology"/>
<dbReference type="GO" id="GO:0016020">
    <property type="term" value="C:membrane"/>
    <property type="evidence" value="ECO:0007669"/>
    <property type="project" value="UniProtKB-SubCell"/>
</dbReference>
<accession>A0A6A4T3X5</accession>
<evidence type="ECO:0000256" key="5">
    <source>
        <dbReference type="ARBA" id="ARBA00023136"/>
    </source>
</evidence>
<feature type="transmembrane region" description="Helical" evidence="8">
    <location>
        <begin position="452"/>
        <end position="475"/>
    </location>
</feature>
<gene>
    <name evidence="10" type="ORF">F2P81_010775</name>
</gene>
<evidence type="ECO:0000256" key="8">
    <source>
        <dbReference type="SAM" id="Phobius"/>
    </source>
</evidence>
<dbReference type="PANTHER" id="PTHR17068">
    <property type="entry name" value="MYELOID-ASSOCIATED DIFFERENTIATION MARKER MYADM FAMILY MEMBER"/>
    <property type="match status" value="1"/>
</dbReference>
<reference evidence="10 11" key="1">
    <citation type="submission" date="2019-06" db="EMBL/GenBank/DDBJ databases">
        <title>Draft genomes of female and male turbot (Scophthalmus maximus).</title>
        <authorList>
            <person name="Xu H."/>
            <person name="Xu X.-W."/>
            <person name="Shao C."/>
            <person name="Chen S."/>
        </authorList>
    </citation>
    <scope>NUCLEOTIDE SEQUENCE [LARGE SCALE GENOMIC DNA]</scope>
    <source>
        <strain evidence="10">Ysfricsl-2016a</strain>
        <tissue evidence="10">Blood</tissue>
    </source>
</reference>
<dbReference type="InterPro" id="IPR008253">
    <property type="entry name" value="Marvel"/>
</dbReference>
<keyword evidence="4 8" id="KW-1133">Transmembrane helix</keyword>
<evidence type="ECO:0000256" key="6">
    <source>
        <dbReference type="ARBA" id="ARBA00034721"/>
    </source>
</evidence>
<comment type="similarity">
    <text evidence="6">Belongs to the MAL family.</text>
</comment>
<sequence length="521" mass="57880">MHQVETETKWSPLSQIETADSEDPSLAISLSSKLFGITSMNMDQFEKQENGISSPDPLLHLGVLGVNQSMCTLSSGFLSEDTETSVSEFFHCGILCRDCGEWGSRHPTKISIQKQFEEEYDCFAQTGLFSFISFRCRFVVPNKVQKVKASPTFVQDERCFCSQLLKHETQMPEKSGLKATIGWSELLGLLLVHCDDVEAFAIQTVARDKTESLRFKSAIMPVIVLEAKDFTSPLFLVRTWEVLSSCTTFSLVASLEPSEFSKNQSHHQHVNTFRIFSMFTWCFFFTLTLLIHILSVIQFHSLIPVSWKNLTMTVAVLGALMCLGASVLFPWIVMDHRVVTPRSVAAAVASCLTFLAYTAESYVLRTQAHEQRGYMGSTAGLLKIVQLWGGCQVIPLLVEVVCGLPGVVHRWQVLVTCTAYGVCVLMCVVTLVVILGDFAARCLLPFDKLMAGFSLIGVLFYMVATVICFTEILQLRELGQSAPNKSAELVIMEAVVASITLLAYTMDLAFSIKLLCDRSHA</sequence>
<dbReference type="AlphaFoldDB" id="A0A6A4T3X5"/>
<dbReference type="PROSITE" id="PS51225">
    <property type="entry name" value="MARVEL"/>
    <property type="match status" value="1"/>
</dbReference>
<feature type="transmembrane region" description="Helical" evidence="8">
    <location>
        <begin position="419"/>
        <end position="440"/>
    </location>
</feature>
<dbReference type="Proteomes" id="UP000438429">
    <property type="component" value="Unassembled WGS sequence"/>
</dbReference>
<evidence type="ECO:0000313" key="10">
    <source>
        <dbReference type="EMBL" id="KAF0037901.1"/>
    </source>
</evidence>
<feature type="transmembrane region" description="Helical" evidence="8">
    <location>
        <begin position="275"/>
        <end position="297"/>
    </location>
</feature>
<evidence type="ECO:0000259" key="9">
    <source>
        <dbReference type="PROSITE" id="PS51225"/>
    </source>
</evidence>
<keyword evidence="5 7" id="KW-0472">Membrane</keyword>
<name>A0A6A4T3X5_SCOMX</name>
<keyword evidence="3" id="KW-0677">Repeat</keyword>
<organism evidence="10 11">
    <name type="scientific">Scophthalmus maximus</name>
    <name type="common">Turbot</name>
    <name type="synonym">Psetta maxima</name>
    <dbReference type="NCBI Taxonomy" id="52904"/>
    <lineage>
        <taxon>Eukaryota</taxon>
        <taxon>Metazoa</taxon>
        <taxon>Chordata</taxon>
        <taxon>Craniata</taxon>
        <taxon>Vertebrata</taxon>
        <taxon>Euteleostomi</taxon>
        <taxon>Actinopterygii</taxon>
        <taxon>Neopterygii</taxon>
        <taxon>Teleostei</taxon>
        <taxon>Neoteleostei</taxon>
        <taxon>Acanthomorphata</taxon>
        <taxon>Carangaria</taxon>
        <taxon>Pleuronectiformes</taxon>
        <taxon>Pleuronectoidei</taxon>
        <taxon>Scophthalmidae</taxon>
        <taxon>Scophthalmus</taxon>
    </lineage>
</organism>
<dbReference type="PANTHER" id="PTHR17068:SF3">
    <property type="entry name" value="MYELOID-ASSOCIATED DIFFERENTIATION MARKER"/>
    <property type="match status" value="1"/>
</dbReference>
<dbReference type="InterPro" id="IPR047123">
    <property type="entry name" value="MYADM-like"/>
</dbReference>
<feature type="domain" description="MARVEL" evidence="9">
    <location>
        <begin position="229"/>
        <end position="369"/>
    </location>
</feature>
<comment type="caution">
    <text evidence="10">The sequence shown here is derived from an EMBL/GenBank/DDBJ whole genome shotgun (WGS) entry which is preliminary data.</text>
</comment>
<comment type="subcellular location">
    <subcellularLocation>
        <location evidence="1">Membrane</location>
        <topology evidence="1">Multi-pass membrane protein</topology>
    </subcellularLocation>
</comment>
<evidence type="ECO:0000256" key="4">
    <source>
        <dbReference type="ARBA" id="ARBA00022989"/>
    </source>
</evidence>
<evidence type="ECO:0000256" key="2">
    <source>
        <dbReference type="ARBA" id="ARBA00022692"/>
    </source>
</evidence>
<feature type="transmembrane region" description="Helical" evidence="8">
    <location>
        <begin position="385"/>
        <end position="407"/>
    </location>
</feature>
<feature type="transmembrane region" description="Helical" evidence="8">
    <location>
        <begin position="495"/>
        <end position="516"/>
    </location>
</feature>
<evidence type="ECO:0000256" key="3">
    <source>
        <dbReference type="ARBA" id="ARBA00022737"/>
    </source>
</evidence>
<evidence type="ECO:0000313" key="11">
    <source>
        <dbReference type="Proteomes" id="UP000438429"/>
    </source>
</evidence>
<evidence type="ECO:0000256" key="7">
    <source>
        <dbReference type="PROSITE-ProRule" id="PRU00581"/>
    </source>
</evidence>
<protein>
    <recommendedName>
        <fullName evidence="9">MARVEL domain-containing protein</fullName>
    </recommendedName>
</protein>
<evidence type="ECO:0000256" key="1">
    <source>
        <dbReference type="ARBA" id="ARBA00004141"/>
    </source>
</evidence>
<keyword evidence="2 7" id="KW-0812">Transmembrane</keyword>
<dbReference type="EMBL" id="VEVO01000009">
    <property type="protein sequence ID" value="KAF0037901.1"/>
    <property type="molecule type" value="Genomic_DNA"/>
</dbReference>
<feature type="transmembrane region" description="Helical" evidence="8">
    <location>
        <begin position="344"/>
        <end position="364"/>
    </location>
</feature>